<organism evidence="1">
    <name type="scientific">Anguilla anguilla</name>
    <name type="common">European freshwater eel</name>
    <name type="synonym">Muraena anguilla</name>
    <dbReference type="NCBI Taxonomy" id="7936"/>
    <lineage>
        <taxon>Eukaryota</taxon>
        <taxon>Metazoa</taxon>
        <taxon>Chordata</taxon>
        <taxon>Craniata</taxon>
        <taxon>Vertebrata</taxon>
        <taxon>Euteleostomi</taxon>
        <taxon>Actinopterygii</taxon>
        <taxon>Neopterygii</taxon>
        <taxon>Teleostei</taxon>
        <taxon>Anguilliformes</taxon>
        <taxon>Anguillidae</taxon>
        <taxon>Anguilla</taxon>
    </lineage>
</organism>
<reference evidence="1" key="2">
    <citation type="journal article" date="2015" name="Fish Shellfish Immunol.">
        <title>Early steps in the European eel (Anguilla anguilla)-Vibrio vulnificus interaction in the gills: Role of the RtxA13 toxin.</title>
        <authorList>
            <person name="Callol A."/>
            <person name="Pajuelo D."/>
            <person name="Ebbesson L."/>
            <person name="Teles M."/>
            <person name="MacKenzie S."/>
            <person name="Amaro C."/>
        </authorList>
    </citation>
    <scope>NUCLEOTIDE SEQUENCE</scope>
</reference>
<name>A0A0E9W4N2_ANGAN</name>
<sequence length="58" mass="6319">MHETTHYVKHDLHVQGIMDSGNCTLDPPQVTQCRHTNLERSPSFVGLGTACTVALIGT</sequence>
<evidence type="ECO:0000313" key="1">
    <source>
        <dbReference type="EMBL" id="JAH84555.1"/>
    </source>
</evidence>
<protein>
    <submittedName>
        <fullName evidence="1">Uncharacterized protein</fullName>
    </submittedName>
</protein>
<dbReference type="EMBL" id="GBXM01024022">
    <property type="protein sequence ID" value="JAH84555.1"/>
    <property type="molecule type" value="Transcribed_RNA"/>
</dbReference>
<dbReference type="AlphaFoldDB" id="A0A0E9W4N2"/>
<reference evidence="1" key="1">
    <citation type="submission" date="2014-11" db="EMBL/GenBank/DDBJ databases">
        <authorList>
            <person name="Amaro Gonzalez C."/>
        </authorList>
    </citation>
    <scope>NUCLEOTIDE SEQUENCE</scope>
</reference>
<proteinExistence type="predicted"/>
<accession>A0A0E9W4N2</accession>